<keyword evidence="1" id="KW-0812">Transmembrane</keyword>
<dbReference type="EMBL" id="JAHQCS010000076">
    <property type="protein sequence ID" value="MBU9711526.1"/>
    <property type="molecule type" value="Genomic_DNA"/>
</dbReference>
<feature type="transmembrane region" description="Helical" evidence="1">
    <location>
        <begin position="85"/>
        <end position="105"/>
    </location>
</feature>
<feature type="transmembrane region" description="Helical" evidence="1">
    <location>
        <begin position="189"/>
        <end position="209"/>
    </location>
</feature>
<proteinExistence type="predicted"/>
<evidence type="ECO:0000256" key="1">
    <source>
        <dbReference type="SAM" id="Phobius"/>
    </source>
</evidence>
<feature type="transmembrane region" description="Helical" evidence="1">
    <location>
        <begin position="117"/>
        <end position="138"/>
    </location>
</feature>
<keyword evidence="3" id="KW-1185">Reference proteome</keyword>
<gene>
    <name evidence="2" type="ORF">KS419_07245</name>
</gene>
<dbReference type="InterPro" id="IPR047928">
    <property type="entry name" value="Perm_prefix_1"/>
</dbReference>
<dbReference type="Pfam" id="PF22564">
    <property type="entry name" value="HAAS"/>
    <property type="match status" value="1"/>
</dbReference>
<sequence length="217" mass="24759">MIQSKEDYLYALANQIRNSSSPHSKKDLIHEIDMHITEMLFDLKEFDGLDEATAMEKVVDRLGTPEQVAKEFLEETDVTPTKMQWMFISINLLFFIGGIALTVTYNLLPVTIIDELWLGLTSITTLIIILYMFFWVLLGYEIGKEFGLGGKALLFKTFYIALLPNLILMSLVVFQIMPSSWFDPLLTPSFIAVCILCTAFLYPISYAGFRWGTIRSV</sequence>
<accession>A0ABS6JCY5</accession>
<reference evidence="2 3" key="1">
    <citation type="submission" date="2021-06" db="EMBL/GenBank/DDBJ databases">
        <title>Bacillus sp. RD4P76, an endophyte from a halophyte.</title>
        <authorList>
            <person name="Sun J.-Q."/>
        </authorList>
    </citation>
    <scope>NUCLEOTIDE SEQUENCE [LARGE SCALE GENOMIC DNA]</scope>
    <source>
        <strain evidence="2 3">CGMCC 1.15917</strain>
    </source>
</reference>
<protein>
    <submittedName>
        <fullName evidence="2">Uncharacterized protein</fullName>
    </submittedName>
</protein>
<comment type="caution">
    <text evidence="2">The sequence shown here is derived from an EMBL/GenBank/DDBJ whole genome shotgun (WGS) entry which is preliminary data.</text>
</comment>
<organism evidence="2 3">
    <name type="scientific">Evansella tamaricis</name>
    <dbReference type="NCBI Taxonomy" id="2069301"/>
    <lineage>
        <taxon>Bacteria</taxon>
        <taxon>Bacillati</taxon>
        <taxon>Bacillota</taxon>
        <taxon>Bacilli</taxon>
        <taxon>Bacillales</taxon>
        <taxon>Bacillaceae</taxon>
        <taxon>Evansella</taxon>
    </lineage>
</organism>
<keyword evidence="1" id="KW-1133">Transmembrane helix</keyword>
<dbReference type="NCBIfam" id="NF038403">
    <property type="entry name" value="perm_prefix_1"/>
    <property type="match status" value="1"/>
</dbReference>
<dbReference type="RefSeq" id="WP_217065458.1">
    <property type="nucleotide sequence ID" value="NZ_JAHQCS010000076.1"/>
</dbReference>
<feature type="transmembrane region" description="Helical" evidence="1">
    <location>
        <begin position="158"/>
        <end position="177"/>
    </location>
</feature>
<keyword evidence="1" id="KW-0472">Membrane</keyword>
<evidence type="ECO:0000313" key="3">
    <source>
        <dbReference type="Proteomes" id="UP000784880"/>
    </source>
</evidence>
<evidence type="ECO:0000313" key="2">
    <source>
        <dbReference type="EMBL" id="MBU9711526.1"/>
    </source>
</evidence>
<dbReference type="Proteomes" id="UP000784880">
    <property type="component" value="Unassembled WGS sequence"/>
</dbReference>
<name>A0ABS6JCY5_9BACI</name>